<dbReference type="InterPro" id="IPR001304">
    <property type="entry name" value="C-type_lectin-like"/>
</dbReference>
<dbReference type="PROSITE" id="PS50041">
    <property type="entry name" value="C_TYPE_LECTIN_2"/>
    <property type="match status" value="1"/>
</dbReference>
<feature type="coiled-coil region" evidence="1">
    <location>
        <begin position="68"/>
        <end position="130"/>
    </location>
</feature>
<feature type="chain" id="PRO_5042285348" evidence="2">
    <location>
        <begin position="23"/>
        <end position="261"/>
    </location>
</feature>
<feature type="signal peptide" evidence="2">
    <location>
        <begin position="1"/>
        <end position="22"/>
    </location>
</feature>
<organism evidence="4 5">
    <name type="scientific">Mesorhabditis belari</name>
    <dbReference type="NCBI Taxonomy" id="2138241"/>
    <lineage>
        <taxon>Eukaryota</taxon>
        <taxon>Metazoa</taxon>
        <taxon>Ecdysozoa</taxon>
        <taxon>Nematoda</taxon>
        <taxon>Chromadorea</taxon>
        <taxon>Rhabditida</taxon>
        <taxon>Rhabditina</taxon>
        <taxon>Rhabditomorpha</taxon>
        <taxon>Rhabditoidea</taxon>
        <taxon>Rhabditidae</taxon>
        <taxon>Mesorhabditinae</taxon>
        <taxon>Mesorhabditis</taxon>
    </lineage>
</organism>
<evidence type="ECO:0000256" key="2">
    <source>
        <dbReference type="SAM" id="SignalP"/>
    </source>
</evidence>
<dbReference type="Pfam" id="PF00059">
    <property type="entry name" value="Lectin_C"/>
    <property type="match status" value="1"/>
</dbReference>
<evidence type="ECO:0000256" key="1">
    <source>
        <dbReference type="SAM" id="Coils"/>
    </source>
</evidence>
<dbReference type="InterPro" id="IPR016187">
    <property type="entry name" value="CTDL_fold"/>
</dbReference>
<keyword evidence="2" id="KW-0732">Signal</keyword>
<evidence type="ECO:0000259" key="3">
    <source>
        <dbReference type="PROSITE" id="PS50041"/>
    </source>
</evidence>
<dbReference type="Proteomes" id="UP000887575">
    <property type="component" value="Unassembled WGS sequence"/>
</dbReference>
<keyword evidence="1" id="KW-0175">Coiled coil</keyword>
<dbReference type="SMART" id="SM00034">
    <property type="entry name" value="CLECT"/>
    <property type="match status" value="1"/>
</dbReference>
<proteinExistence type="predicted"/>
<sequence length="261" mass="29606">MGVMAVGLFITILLLFHQISSSIQESVQVDLFTSSNDRDEIPSGDRSTLNSKEDCPDTVCLRSCQSKLNGTRQELVEARGKISGLEREIRTQNREARDGKAKIGELEGKINALQSENSDLETQISRTMTLILDLNGWSYLAKSSSWYKAFDQRMTFDQAVAYCASRKSHLVSIHSHEENDFVWELAKTVQAFHGFWIGLKRNPNKGNALEWTDGSSVDFTNWYGEEPDLNTHTWLLSYNGKWGVYPPTQQILLICKRSSQF</sequence>
<dbReference type="Gene3D" id="1.20.5.170">
    <property type="match status" value="1"/>
</dbReference>
<dbReference type="AlphaFoldDB" id="A0AAF3ERH2"/>
<name>A0AAF3ERH2_9BILA</name>
<protein>
    <submittedName>
        <fullName evidence="5">C-type lectin domain-containing protein</fullName>
    </submittedName>
</protein>
<dbReference type="CDD" id="cd00037">
    <property type="entry name" value="CLECT"/>
    <property type="match status" value="1"/>
</dbReference>
<dbReference type="PANTHER" id="PTHR22803">
    <property type="entry name" value="MANNOSE, PHOSPHOLIPASE, LECTIN RECEPTOR RELATED"/>
    <property type="match status" value="1"/>
</dbReference>
<dbReference type="SUPFAM" id="SSF56436">
    <property type="entry name" value="C-type lectin-like"/>
    <property type="match status" value="1"/>
</dbReference>
<feature type="domain" description="C-type lectin" evidence="3">
    <location>
        <begin position="147"/>
        <end position="256"/>
    </location>
</feature>
<keyword evidence="4" id="KW-1185">Reference proteome</keyword>
<evidence type="ECO:0000313" key="5">
    <source>
        <dbReference type="WBParaSite" id="MBELARI_LOCUS16251"/>
    </source>
</evidence>
<dbReference type="Gene3D" id="3.10.100.10">
    <property type="entry name" value="Mannose-Binding Protein A, subunit A"/>
    <property type="match status" value="1"/>
</dbReference>
<evidence type="ECO:0000313" key="4">
    <source>
        <dbReference type="Proteomes" id="UP000887575"/>
    </source>
</evidence>
<dbReference type="WBParaSite" id="MBELARI_LOCUS16251">
    <property type="protein sequence ID" value="MBELARI_LOCUS16251"/>
    <property type="gene ID" value="MBELARI_LOCUS16251"/>
</dbReference>
<reference evidence="5" key="1">
    <citation type="submission" date="2024-02" db="UniProtKB">
        <authorList>
            <consortium name="WormBaseParasite"/>
        </authorList>
    </citation>
    <scope>IDENTIFICATION</scope>
</reference>
<dbReference type="InterPro" id="IPR050111">
    <property type="entry name" value="C-type_lectin/snaclec_domain"/>
</dbReference>
<dbReference type="InterPro" id="IPR016186">
    <property type="entry name" value="C-type_lectin-like/link_sf"/>
</dbReference>
<accession>A0AAF3ERH2</accession>